<dbReference type="EMBL" id="JAHVJA010000008">
    <property type="protein sequence ID" value="MBY6141149.1"/>
    <property type="molecule type" value="Genomic_DNA"/>
</dbReference>
<dbReference type="Gene3D" id="3.30.950.30">
    <property type="entry name" value="Schlafen, AAA domain"/>
    <property type="match status" value="1"/>
</dbReference>
<dbReference type="InterPro" id="IPR038475">
    <property type="entry name" value="RecG_C_sf"/>
</dbReference>
<dbReference type="Pfam" id="PF04326">
    <property type="entry name" value="SLFN_AlbA_2"/>
    <property type="match status" value="1"/>
</dbReference>
<comment type="caution">
    <text evidence="2">The sequence shown here is derived from an EMBL/GenBank/DDBJ whole genome shotgun (WGS) entry which is preliminary data.</text>
</comment>
<dbReference type="Proteomes" id="UP000766629">
    <property type="component" value="Unassembled WGS sequence"/>
</dbReference>
<evidence type="ECO:0000313" key="2">
    <source>
        <dbReference type="EMBL" id="MBY6141149.1"/>
    </source>
</evidence>
<dbReference type="PANTHER" id="PTHR30595">
    <property type="entry name" value="GLPR-RELATED TRANSCRIPTIONAL REPRESSOR"/>
    <property type="match status" value="1"/>
</dbReference>
<accession>A0ABS7NIW3</accession>
<dbReference type="InterPro" id="IPR007421">
    <property type="entry name" value="Schlafen_AlbA_2_dom"/>
</dbReference>
<dbReference type="InterPro" id="IPR038461">
    <property type="entry name" value="Schlafen_AlbA_2_dom_sf"/>
</dbReference>
<organism evidence="2 3">
    <name type="scientific">Leisingera daeponensis</name>
    <dbReference type="NCBI Taxonomy" id="405746"/>
    <lineage>
        <taxon>Bacteria</taxon>
        <taxon>Pseudomonadati</taxon>
        <taxon>Pseudomonadota</taxon>
        <taxon>Alphaproteobacteria</taxon>
        <taxon>Rhodobacterales</taxon>
        <taxon>Roseobacteraceae</taxon>
        <taxon>Leisingera</taxon>
    </lineage>
</organism>
<keyword evidence="3" id="KW-1185">Reference proteome</keyword>
<evidence type="ECO:0000259" key="1">
    <source>
        <dbReference type="Pfam" id="PF04326"/>
    </source>
</evidence>
<dbReference type="PANTHER" id="PTHR30595:SF6">
    <property type="entry name" value="SCHLAFEN ALBA-2 DOMAIN-CONTAINING PROTEIN"/>
    <property type="match status" value="1"/>
</dbReference>
<dbReference type="Gene3D" id="3.30.565.60">
    <property type="match status" value="1"/>
</dbReference>
<reference evidence="2 3" key="1">
    <citation type="submission" date="2021-06" db="EMBL/GenBank/DDBJ databases">
        <title>50 bacteria genomes isolated from Dapeng, Shenzhen, China.</title>
        <authorList>
            <person name="Zheng W."/>
            <person name="Yu S."/>
            <person name="Huang Y."/>
        </authorList>
    </citation>
    <scope>NUCLEOTIDE SEQUENCE [LARGE SCALE GENOMIC DNA]</scope>
    <source>
        <strain evidence="2 3">DP1N14-2</strain>
    </source>
</reference>
<name>A0ABS7NIW3_9RHOB</name>
<gene>
    <name evidence="2" type="ORF">KUV26_17060</name>
</gene>
<evidence type="ECO:0000313" key="3">
    <source>
        <dbReference type="Proteomes" id="UP000766629"/>
    </source>
</evidence>
<sequence>MKKIVPAEDIASLLKQEEGIFFDYKAVEVSPASLSKSISAFANTSGGEIIVGVDEVADIQGKEHYWRGFPDQEAANPIFAIIEKLGGLNVCSTSFLESENEEGYLLHITIRKTQGIIKATNDLPYTRRNAQNLKVETTDALRRLELDKGIASFEDETVNVEVNEVSNSITALEFMLQQIPHSEPEVWLKSQFLLNNGSPTVASILLFADEPQAILPKRCAIKIFRYTTTDEGVDRERLAFDPLTVEGPIVDLISKAVAQTKEIVEGIKRMTEGGLEEISYPDETLHEIITNAVLHRDYSIATDTQIRIYDDRIEVQSPGRLAGHVTIETVLDEQFARNGKIVRMANKFPNPPNKDVGEGLNTAFEAMKKIRLAEPEITETENSVLVFIRHQRLASPAQIIMEYLDSHTEITNQIGREITGLRRDVQVKDEFVALRKRGLLEQVPGKRGRASAWRKPLPTKS</sequence>
<dbReference type="RefSeq" id="WP_222509229.1">
    <property type="nucleotide sequence ID" value="NZ_JAHVJA010000008.1"/>
</dbReference>
<dbReference type="Pfam" id="PF13749">
    <property type="entry name" value="HATPase_c_4"/>
    <property type="match status" value="1"/>
</dbReference>
<protein>
    <submittedName>
        <fullName evidence="2">DNA binding domain-containing protein</fullName>
    </submittedName>
</protein>
<feature type="domain" description="Schlafen AlbA-2" evidence="1">
    <location>
        <begin position="19"/>
        <end position="135"/>
    </location>
</feature>
<proteinExistence type="predicted"/>